<dbReference type="PROSITE" id="PS51220">
    <property type="entry name" value="NIDO"/>
    <property type="match status" value="1"/>
</dbReference>
<dbReference type="PANTHER" id="PTHR13802">
    <property type="entry name" value="MUCIN 4-RELATED"/>
    <property type="match status" value="1"/>
</dbReference>
<keyword evidence="3" id="KW-1185">Reference proteome</keyword>
<dbReference type="Pfam" id="PF06119">
    <property type="entry name" value="NIDO"/>
    <property type="match status" value="1"/>
</dbReference>
<dbReference type="GeneTree" id="ENSGT00730000110943"/>
<feature type="domain" description="NIDO" evidence="1">
    <location>
        <begin position="10"/>
        <end position="190"/>
    </location>
</feature>
<dbReference type="Proteomes" id="UP000694569">
    <property type="component" value="Unplaced"/>
</dbReference>
<evidence type="ECO:0000259" key="1">
    <source>
        <dbReference type="PROSITE" id="PS51220"/>
    </source>
</evidence>
<dbReference type="Ensembl" id="ENSLLET00000033479.1">
    <property type="protein sequence ID" value="ENSLLEP00000032233.1"/>
    <property type="gene ID" value="ENSLLEG00000020466.1"/>
</dbReference>
<dbReference type="GO" id="GO:0007160">
    <property type="term" value="P:cell-matrix adhesion"/>
    <property type="evidence" value="ECO:0007669"/>
    <property type="project" value="InterPro"/>
</dbReference>
<organism evidence="2 3">
    <name type="scientific">Leptobrachium leishanense</name>
    <name type="common">Leishan spiny toad</name>
    <dbReference type="NCBI Taxonomy" id="445787"/>
    <lineage>
        <taxon>Eukaryota</taxon>
        <taxon>Metazoa</taxon>
        <taxon>Chordata</taxon>
        <taxon>Craniata</taxon>
        <taxon>Vertebrata</taxon>
        <taxon>Euteleostomi</taxon>
        <taxon>Amphibia</taxon>
        <taxon>Batrachia</taxon>
        <taxon>Anura</taxon>
        <taxon>Pelobatoidea</taxon>
        <taxon>Megophryidae</taxon>
        <taxon>Leptobrachium</taxon>
    </lineage>
</organism>
<evidence type="ECO:0000313" key="3">
    <source>
        <dbReference type="Proteomes" id="UP000694569"/>
    </source>
</evidence>
<dbReference type="AlphaFoldDB" id="A0A8C5WEI6"/>
<reference evidence="2" key="1">
    <citation type="submission" date="2025-08" db="UniProtKB">
        <authorList>
            <consortium name="Ensembl"/>
        </authorList>
    </citation>
    <scope>IDENTIFICATION</scope>
</reference>
<dbReference type="PANTHER" id="PTHR13802:SF59">
    <property type="entry name" value="SUSHI DOMAIN-CONTAINING PROTEIN 2"/>
    <property type="match status" value="1"/>
</dbReference>
<dbReference type="InterPro" id="IPR051495">
    <property type="entry name" value="Epithelial_Barrier/Signaling"/>
</dbReference>
<evidence type="ECO:0000313" key="2">
    <source>
        <dbReference type="Ensembl" id="ENSLLEP00000032233.1"/>
    </source>
</evidence>
<name>A0A8C5WEI6_9ANUR</name>
<dbReference type="OrthoDB" id="9972657at2759"/>
<dbReference type="SMART" id="SM00539">
    <property type="entry name" value="NIDO"/>
    <property type="match status" value="1"/>
</dbReference>
<reference evidence="2" key="2">
    <citation type="submission" date="2025-09" db="UniProtKB">
        <authorList>
            <consortium name="Ensembl"/>
        </authorList>
    </citation>
    <scope>IDENTIFICATION</scope>
</reference>
<sequence length="400" mass="43136">MAFGNPFLAPFWGDVDNRIAGAIYYRQSTDSELLARATADVRSYFNSPEFSSQWVFVATWDRVAYFGSISTEVKFSPVITKWGSVTAGISSTITHYIHVFQQVNTFQIVVITDGSSTFVLFNYGAIQWTTGTASGGVNGLGGIPALGGVYSGDHSSFYTIPGSLAPEILNIFSTSNVNVPGRWAIKVDTHKPEFSTISGGGSWVNSSSDTPYTLDVWFGHDTIFQDGISDPPPPEPRYTDQWFTQDYVLVDNYLSPLPDTMNTNTDFPSTETLPPVTVEVILPPVTDVVTLPPVTDVVTLPPVTDVVTLPPVTDVVTLPPVTDVVTLPPVTDVVTLPPVTDVVTLPPVTDVEILPPVTDVEILPPVTDAVTLLPVTGIEILPPVTSNGEYVPISAELFIE</sequence>
<protein>
    <recommendedName>
        <fullName evidence="1">NIDO domain-containing protein</fullName>
    </recommendedName>
</protein>
<dbReference type="InterPro" id="IPR003886">
    <property type="entry name" value="NIDO_dom"/>
</dbReference>
<proteinExistence type="predicted"/>
<accession>A0A8C5WEI6</accession>